<dbReference type="PANTHER" id="PTHR10742">
    <property type="entry name" value="FLAVIN MONOAMINE OXIDASE"/>
    <property type="match status" value="1"/>
</dbReference>
<dbReference type="Proteomes" id="UP001379533">
    <property type="component" value="Chromosome"/>
</dbReference>
<keyword evidence="8" id="KW-0732">Signal</keyword>
<dbReference type="EMBL" id="CP089982">
    <property type="protein sequence ID" value="WXA90371.1"/>
    <property type="molecule type" value="Genomic_DNA"/>
</dbReference>
<dbReference type="Pfam" id="PF01593">
    <property type="entry name" value="Amino_oxidase"/>
    <property type="match status" value="1"/>
</dbReference>
<comment type="catalytic activity">
    <reaction evidence="6">
        <text>L-tryptophan + O2 = indole-3-acetamide + CO2 + H2O</text>
        <dbReference type="Rhea" id="RHEA:16165"/>
        <dbReference type="ChEBI" id="CHEBI:15377"/>
        <dbReference type="ChEBI" id="CHEBI:15379"/>
        <dbReference type="ChEBI" id="CHEBI:16031"/>
        <dbReference type="ChEBI" id="CHEBI:16526"/>
        <dbReference type="ChEBI" id="CHEBI:57912"/>
        <dbReference type="EC" id="1.13.12.3"/>
    </reaction>
</comment>
<evidence type="ECO:0000256" key="7">
    <source>
        <dbReference type="SAM" id="MobiDB-lite"/>
    </source>
</evidence>
<gene>
    <name evidence="10" type="ORF">LZC95_28395</name>
</gene>
<dbReference type="RefSeq" id="WP_394840983.1">
    <property type="nucleotide sequence ID" value="NZ_CP089982.1"/>
</dbReference>
<evidence type="ECO:0000313" key="11">
    <source>
        <dbReference type="Proteomes" id="UP001379533"/>
    </source>
</evidence>
<keyword evidence="11" id="KW-1185">Reference proteome</keyword>
<dbReference type="InterPro" id="IPR036188">
    <property type="entry name" value="FAD/NAD-bd_sf"/>
</dbReference>
<evidence type="ECO:0000256" key="2">
    <source>
        <dbReference type="ARBA" id="ARBA00005833"/>
    </source>
</evidence>
<evidence type="ECO:0000256" key="6">
    <source>
        <dbReference type="ARBA" id="ARBA00047321"/>
    </source>
</evidence>
<organism evidence="10 11">
    <name type="scientific">Pendulispora brunnea</name>
    <dbReference type="NCBI Taxonomy" id="2905690"/>
    <lineage>
        <taxon>Bacteria</taxon>
        <taxon>Pseudomonadati</taxon>
        <taxon>Myxococcota</taxon>
        <taxon>Myxococcia</taxon>
        <taxon>Myxococcales</taxon>
        <taxon>Sorangiineae</taxon>
        <taxon>Pendulisporaceae</taxon>
        <taxon>Pendulispora</taxon>
    </lineage>
</organism>
<dbReference type="SUPFAM" id="SSF54373">
    <property type="entry name" value="FAD-linked reductases, C-terminal domain"/>
    <property type="match status" value="1"/>
</dbReference>
<dbReference type="Gene3D" id="3.50.50.60">
    <property type="entry name" value="FAD/NAD(P)-binding domain"/>
    <property type="match status" value="1"/>
</dbReference>
<feature type="domain" description="Amine oxidase" evidence="9">
    <location>
        <begin position="59"/>
        <end position="511"/>
    </location>
</feature>
<comment type="pathway">
    <text evidence="1">Plant hormone metabolism; auxin biosynthesis.</text>
</comment>
<feature type="chain" id="PRO_5045938628" description="Tryptophan 2-monooxygenase" evidence="8">
    <location>
        <begin position="26"/>
        <end position="530"/>
    </location>
</feature>
<evidence type="ECO:0000256" key="8">
    <source>
        <dbReference type="SAM" id="SignalP"/>
    </source>
</evidence>
<dbReference type="PANTHER" id="PTHR10742:SF410">
    <property type="entry name" value="LYSINE-SPECIFIC HISTONE DEMETHYLASE 2"/>
    <property type="match status" value="1"/>
</dbReference>
<name>A0ABZ2JVH2_9BACT</name>
<feature type="region of interest" description="Disordered" evidence="7">
    <location>
        <begin position="182"/>
        <end position="218"/>
    </location>
</feature>
<evidence type="ECO:0000256" key="1">
    <source>
        <dbReference type="ARBA" id="ARBA00004814"/>
    </source>
</evidence>
<reference evidence="10 11" key="1">
    <citation type="submission" date="2021-12" db="EMBL/GenBank/DDBJ databases">
        <title>Discovery of the Pendulisporaceae a myxobacterial family with distinct sporulation behavior and unique specialized metabolism.</title>
        <authorList>
            <person name="Garcia R."/>
            <person name="Popoff A."/>
            <person name="Bader C.D."/>
            <person name="Loehr J."/>
            <person name="Walesch S."/>
            <person name="Walt C."/>
            <person name="Boldt J."/>
            <person name="Bunk B."/>
            <person name="Haeckl F.J.F.P.J."/>
            <person name="Gunesch A.P."/>
            <person name="Birkelbach J."/>
            <person name="Nuebel U."/>
            <person name="Pietschmann T."/>
            <person name="Bach T."/>
            <person name="Mueller R."/>
        </authorList>
    </citation>
    <scope>NUCLEOTIDE SEQUENCE [LARGE SCALE GENOMIC DNA]</scope>
    <source>
        <strain evidence="10 11">MSr12523</strain>
    </source>
</reference>
<dbReference type="InterPro" id="IPR050281">
    <property type="entry name" value="Flavin_monoamine_oxidase"/>
</dbReference>
<feature type="signal peptide" evidence="8">
    <location>
        <begin position="1"/>
        <end position="25"/>
    </location>
</feature>
<evidence type="ECO:0000256" key="5">
    <source>
        <dbReference type="ARBA" id="ARBA00023070"/>
    </source>
</evidence>
<comment type="similarity">
    <text evidence="2">Belongs to the tryptophan 2-monooxygenase family.</text>
</comment>
<dbReference type="Gene3D" id="3.90.660.10">
    <property type="match status" value="1"/>
</dbReference>
<evidence type="ECO:0000259" key="9">
    <source>
        <dbReference type="Pfam" id="PF01593"/>
    </source>
</evidence>
<sequence>MKLEYGYRALGAIIVASLAALPACAGSPAPAKRAETPSARATRPVESHRYDVIIVGAGMAGLTAGKTLKHAGRNVLLLEATDRIGGRGITDTTTFSAPIDLGGAWIHGVETNPLSPIILGTGLAVQPTEVDASKHFFLNHRFATRCERERFDRISEAFEAALEDSVHPSGPSEVAADDAASNYLPKSEPAGSDSNTDCKATPKPAKKGNGKRAQPAEPPVVEATFNELLSLVALNTGPLESATELEKNSNVDATEFLAGNDVLIKKGYGTFVEEYGKEMLPDVHLSSPVTRIRRGPNGVVVETSKGERFEARKVLVTVSTGVLRAGKIKFDPELPKDKLEALDGLPMGVLDKVIMEFKTPDVFPKDNGASLANTWVLYGGDTKNPDDDMAFVFSPMRSNIAIGFIGGERAWKLEKLPNHGRDAMIKLATDAMNDMCKCDVTASLVAARTTSWGTENWTYGAYSAAAPGKSAMRQKLAEPVENVLYFAGEACDFSTYNGSFAAAYNSALRASHGLLACLGREDKGESCGER</sequence>
<evidence type="ECO:0000256" key="3">
    <source>
        <dbReference type="ARBA" id="ARBA00012535"/>
    </source>
</evidence>
<accession>A0ABZ2JVH2</accession>
<dbReference type="SUPFAM" id="SSF51905">
    <property type="entry name" value="FAD/NAD(P)-binding domain"/>
    <property type="match status" value="1"/>
</dbReference>
<evidence type="ECO:0000313" key="10">
    <source>
        <dbReference type="EMBL" id="WXA90371.1"/>
    </source>
</evidence>
<keyword evidence="5" id="KW-0073">Auxin biosynthesis</keyword>
<dbReference type="EC" id="1.13.12.3" evidence="3"/>
<proteinExistence type="inferred from homology"/>
<dbReference type="InterPro" id="IPR002937">
    <property type="entry name" value="Amino_oxidase"/>
</dbReference>
<protein>
    <recommendedName>
        <fullName evidence="4">Tryptophan 2-monooxygenase</fullName>
        <ecNumber evidence="3">1.13.12.3</ecNumber>
    </recommendedName>
</protein>
<evidence type="ECO:0000256" key="4">
    <source>
        <dbReference type="ARBA" id="ARBA00017871"/>
    </source>
</evidence>